<dbReference type="Pfam" id="PF00028">
    <property type="entry name" value="Cadherin"/>
    <property type="match status" value="6"/>
</dbReference>
<keyword evidence="6 11" id="KW-0106">Calcium</keyword>
<feature type="domain" description="Cadherin" evidence="12">
    <location>
        <begin position="104"/>
        <end position="213"/>
    </location>
</feature>
<evidence type="ECO:0000313" key="14">
    <source>
        <dbReference type="Proteomes" id="UP001497497"/>
    </source>
</evidence>
<organism evidence="13 14">
    <name type="scientific">Lymnaea stagnalis</name>
    <name type="common">Great pond snail</name>
    <name type="synonym">Helix stagnalis</name>
    <dbReference type="NCBI Taxonomy" id="6523"/>
    <lineage>
        <taxon>Eukaryota</taxon>
        <taxon>Metazoa</taxon>
        <taxon>Spiralia</taxon>
        <taxon>Lophotrochozoa</taxon>
        <taxon>Mollusca</taxon>
        <taxon>Gastropoda</taxon>
        <taxon>Heterobranchia</taxon>
        <taxon>Euthyneura</taxon>
        <taxon>Panpulmonata</taxon>
        <taxon>Hygrophila</taxon>
        <taxon>Lymnaeoidea</taxon>
        <taxon>Lymnaeidae</taxon>
        <taxon>Lymnaea</taxon>
    </lineage>
</organism>
<dbReference type="GO" id="GO:0005886">
    <property type="term" value="C:plasma membrane"/>
    <property type="evidence" value="ECO:0007669"/>
    <property type="project" value="UniProtKB-SubCell"/>
</dbReference>
<evidence type="ECO:0000313" key="13">
    <source>
        <dbReference type="EMBL" id="CAL1532448.1"/>
    </source>
</evidence>
<keyword evidence="9" id="KW-0472">Membrane</keyword>
<dbReference type="Pfam" id="PF08266">
    <property type="entry name" value="Cadherin_2"/>
    <property type="match status" value="1"/>
</dbReference>
<dbReference type="InterPro" id="IPR013164">
    <property type="entry name" value="Cadherin_N"/>
</dbReference>
<keyword evidence="2" id="KW-1003">Cell membrane</keyword>
<feature type="domain" description="Cadherin" evidence="12">
    <location>
        <begin position="428"/>
        <end position="531"/>
    </location>
</feature>
<evidence type="ECO:0000256" key="8">
    <source>
        <dbReference type="ARBA" id="ARBA00022989"/>
    </source>
</evidence>
<evidence type="ECO:0000256" key="11">
    <source>
        <dbReference type="PROSITE-ProRule" id="PRU00043"/>
    </source>
</evidence>
<evidence type="ECO:0000259" key="12">
    <source>
        <dbReference type="PROSITE" id="PS50268"/>
    </source>
</evidence>
<proteinExistence type="predicted"/>
<dbReference type="Gene3D" id="2.60.40.60">
    <property type="entry name" value="Cadherins"/>
    <property type="match status" value="7"/>
</dbReference>
<dbReference type="AlphaFoldDB" id="A0AAV2HF84"/>
<dbReference type="Proteomes" id="UP001497497">
    <property type="component" value="Unassembled WGS sequence"/>
</dbReference>
<keyword evidence="14" id="KW-1185">Reference proteome</keyword>
<protein>
    <recommendedName>
        <fullName evidence="12">Cadherin domain-containing protein</fullName>
    </recommendedName>
</protein>
<evidence type="ECO:0000256" key="3">
    <source>
        <dbReference type="ARBA" id="ARBA00022692"/>
    </source>
</evidence>
<evidence type="ECO:0000256" key="1">
    <source>
        <dbReference type="ARBA" id="ARBA00004251"/>
    </source>
</evidence>
<feature type="domain" description="Cadherin" evidence="12">
    <location>
        <begin position="658"/>
        <end position="734"/>
    </location>
</feature>
<dbReference type="InterPro" id="IPR015919">
    <property type="entry name" value="Cadherin-like_sf"/>
</dbReference>
<feature type="non-terminal residue" evidence="13">
    <location>
        <position position="734"/>
    </location>
</feature>
<dbReference type="FunFam" id="2.60.40.60:FF:000092">
    <property type="entry name" value="Protocadherin 8"/>
    <property type="match status" value="2"/>
</dbReference>
<dbReference type="InterPro" id="IPR020894">
    <property type="entry name" value="Cadherin_CS"/>
</dbReference>
<evidence type="ECO:0000256" key="5">
    <source>
        <dbReference type="ARBA" id="ARBA00022737"/>
    </source>
</evidence>
<dbReference type="PANTHER" id="PTHR24028:SF146">
    <property type="entry name" value="CADHERIN 96CB, ISOFORM D-RELATED"/>
    <property type="match status" value="1"/>
</dbReference>
<accession>A0AAV2HF84</accession>
<sequence>EEEAEGSFVGNVARDLNLAALIPADVFRTLQYSLMAWEDGGQFRVDKDNSDLFTKFKLDREQLCRFKAQCLLNVRVVARSAADIRKYWIVINLLDVNDNAPIFPNPSVTLSIPESVTLGMKYSIPPASDDDRDNNTITSYGIEPSSSYFSVDYLKKLDGTFDVILVVNHVLDRETEDEYRLVLVARDGGAPPRSGSMVIDIKVADVNDNTPSFPQSQYAVKVGENTAPGAVILTLTASDGDIGINAEISYRLSRNQYTGVAERFAVDPKSGVLSARAALPSGGYTVIVEAVDGGTPQKVNQTEVLVTVIDTMNNPPEISVDPLNGDASSAYILESAGHDTMVAYVSVSDPDSGENGAVTCYSQSSFFDLRPLQDDDYKVVAVRPLNREETAQYTVTVFCEDAGTPRLSATTTFDVAVGDVNDNAPVFDKPVQTVAFSEDNVVNDVVMILSAADEDAGDNAKITYSLIDDSNGFFRIPAGSSTLTCAKVLDRETQDTHVVRILARDGGSPPLSATATVTVKVLDVNDVTPQFFQLNYKFSTPENAPAGTVIGAVSAFDLDLREGGDVRFSMSPSVPESDKFQVSADGTITTLVPLDREVRDAYHFSVVASDNGRPRLSSQAEVQVFVTDANDNAPVFSFPSASNNSITLFQPIDGEFPLFRLQATDADEGENGEVQYSLQAGNASRLFKVNPATGDVHAIKKFPEEDVGDYNLTVTAADKGDQPLSTTKFLMLHV</sequence>
<dbReference type="PRINTS" id="PR00205">
    <property type="entry name" value="CADHERIN"/>
</dbReference>
<keyword evidence="3" id="KW-0812">Transmembrane</keyword>
<dbReference type="SUPFAM" id="SSF49313">
    <property type="entry name" value="Cadherin-like"/>
    <property type="match status" value="7"/>
</dbReference>
<keyword evidence="4" id="KW-0732">Signal</keyword>
<dbReference type="PROSITE" id="PS50268">
    <property type="entry name" value="CADHERIN_2"/>
    <property type="match status" value="7"/>
</dbReference>
<dbReference type="GO" id="GO:0005509">
    <property type="term" value="F:calcium ion binding"/>
    <property type="evidence" value="ECO:0007669"/>
    <property type="project" value="UniProtKB-UniRule"/>
</dbReference>
<feature type="domain" description="Cadherin" evidence="12">
    <location>
        <begin position="214"/>
        <end position="318"/>
    </location>
</feature>
<dbReference type="GO" id="GO:0007156">
    <property type="term" value="P:homophilic cell adhesion via plasma membrane adhesion molecules"/>
    <property type="evidence" value="ECO:0007669"/>
    <property type="project" value="InterPro"/>
</dbReference>
<keyword evidence="10" id="KW-0325">Glycoprotein</keyword>
<dbReference type="PROSITE" id="PS00232">
    <property type="entry name" value="CADHERIN_1"/>
    <property type="match status" value="3"/>
</dbReference>
<dbReference type="SMART" id="SM00112">
    <property type="entry name" value="CA"/>
    <property type="match status" value="7"/>
</dbReference>
<keyword evidence="7" id="KW-0130">Cell adhesion</keyword>
<evidence type="ECO:0000256" key="10">
    <source>
        <dbReference type="ARBA" id="ARBA00023180"/>
    </source>
</evidence>
<feature type="non-terminal residue" evidence="13">
    <location>
        <position position="1"/>
    </location>
</feature>
<dbReference type="PANTHER" id="PTHR24028">
    <property type="entry name" value="CADHERIN-87A"/>
    <property type="match status" value="1"/>
</dbReference>
<dbReference type="FunFam" id="2.60.40.60:FF:000007">
    <property type="entry name" value="Protocadherin alpha 2"/>
    <property type="match status" value="1"/>
</dbReference>
<evidence type="ECO:0000256" key="9">
    <source>
        <dbReference type="ARBA" id="ARBA00023136"/>
    </source>
</evidence>
<dbReference type="FunFam" id="2.60.40.60:FF:000002">
    <property type="entry name" value="Protocadherin alpha 2"/>
    <property type="match status" value="1"/>
</dbReference>
<evidence type="ECO:0000256" key="7">
    <source>
        <dbReference type="ARBA" id="ARBA00022889"/>
    </source>
</evidence>
<dbReference type="InterPro" id="IPR050174">
    <property type="entry name" value="Protocadherin/Cadherin-CA"/>
</dbReference>
<evidence type="ECO:0000256" key="4">
    <source>
        <dbReference type="ARBA" id="ARBA00022729"/>
    </source>
</evidence>
<keyword evidence="8" id="KW-1133">Transmembrane helix</keyword>
<dbReference type="InterPro" id="IPR002126">
    <property type="entry name" value="Cadherin-like_dom"/>
</dbReference>
<feature type="domain" description="Cadherin" evidence="12">
    <location>
        <begin position="1"/>
        <end position="103"/>
    </location>
</feature>
<comment type="caution">
    <text evidence="13">The sequence shown here is derived from an EMBL/GenBank/DDBJ whole genome shotgun (WGS) entry which is preliminary data.</text>
</comment>
<dbReference type="FunFam" id="2.60.40.60:FF:000020">
    <property type="entry name" value="Dachsous cadherin-related 1b"/>
    <property type="match status" value="1"/>
</dbReference>
<comment type="subcellular location">
    <subcellularLocation>
        <location evidence="1">Cell membrane</location>
        <topology evidence="1">Single-pass type I membrane protein</topology>
    </subcellularLocation>
</comment>
<name>A0AAV2HF84_LYMST</name>
<feature type="domain" description="Cadherin" evidence="12">
    <location>
        <begin position="532"/>
        <end position="636"/>
    </location>
</feature>
<reference evidence="13 14" key="1">
    <citation type="submission" date="2024-04" db="EMBL/GenBank/DDBJ databases">
        <authorList>
            <consortium name="Genoscope - CEA"/>
            <person name="William W."/>
        </authorList>
    </citation>
    <scope>NUCLEOTIDE SEQUENCE [LARGE SCALE GENOMIC DNA]</scope>
</reference>
<evidence type="ECO:0000256" key="6">
    <source>
        <dbReference type="ARBA" id="ARBA00022837"/>
    </source>
</evidence>
<evidence type="ECO:0000256" key="2">
    <source>
        <dbReference type="ARBA" id="ARBA00022475"/>
    </source>
</evidence>
<keyword evidence="5" id="KW-0677">Repeat</keyword>
<dbReference type="CDD" id="cd11304">
    <property type="entry name" value="Cadherin_repeat"/>
    <property type="match status" value="7"/>
</dbReference>
<dbReference type="EMBL" id="CAXITT010000117">
    <property type="protein sequence ID" value="CAL1532448.1"/>
    <property type="molecule type" value="Genomic_DNA"/>
</dbReference>
<gene>
    <name evidence="13" type="ORF">GSLYS_00006527001</name>
</gene>
<feature type="domain" description="Cadherin" evidence="12">
    <location>
        <begin position="324"/>
        <end position="427"/>
    </location>
</feature>